<proteinExistence type="predicted"/>
<name>A0A0S4LDI9_9BACT</name>
<evidence type="ECO:0000313" key="2">
    <source>
        <dbReference type="EMBL" id="CUS34762.1"/>
    </source>
</evidence>
<keyword evidence="3" id="KW-1185">Reference proteome</keyword>
<accession>A0A0S4LDI9</accession>
<evidence type="ECO:0000313" key="3">
    <source>
        <dbReference type="Proteomes" id="UP000198736"/>
    </source>
</evidence>
<sequence>MPGSINKVVVKLKGLSHTDSDDLDILPVGPGGQKSCTYPMPVGQPMW</sequence>
<protein>
    <submittedName>
        <fullName evidence="2">Uncharacterized protein</fullName>
    </submittedName>
</protein>
<feature type="region of interest" description="Disordered" evidence="1">
    <location>
        <begin position="21"/>
        <end position="47"/>
    </location>
</feature>
<dbReference type="Proteomes" id="UP000198736">
    <property type="component" value="Unassembled WGS sequence"/>
</dbReference>
<gene>
    <name evidence="2" type="ORF">COMA2_180112</name>
</gene>
<organism evidence="2 3">
    <name type="scientific">Candidatus Nitrospira nitrificans</name>
    <dbReference type="NCBI Taxonomy" id="1742973"/>
    <lineage>
        <taxon>Bacteria</taxon>
        <taxon>Pseudomonadati</taxon>
        <taxon>Nitrospirota</taxon>
        <taxon>Nitrospiria</taxon>
        <taxon>Nitrospirales</taxon>
        <taxon>Nitrospiraceae</taxon>
        <taxon>Nitrospira</taxon>
    </lineage>
</organism>
<dbReference type="AlphaFoldDB" id="A0A0S4LDI9"/>
<dbReference type="EMBL" id="CZPZ01000010">
    <property type="protein sequence ID" value="CUS34762.1"/>
    <property type="molecule type" value="Genomic_DNA"/>
</dbReference>
<evidence type="ECO:0000256" key="1">
    <source>
        <dbReference type="SAM" id="MobiDB-lite"/>
    </source>
</evidence>
<reference evidence="3" key="1">
    <citation type="submission" date="2015-10" db="EMBL/GenBank/DDBJ databases">
        <authorList>
            <person name="Luecker S."/>
            <person name="Luecker S."/>
        </authorList>
    </citation>
    <scope>NUCLEOTIDE SEQUENCE [LARGE SCALE GENOMIC DNA]</scope>
</reference>